<evidence type="ECO:0000256" key="7">
    <source>
        <dbReference type="SAM" id="MobiDB-lite"/>
    </source>
</evidence>
<gene>
    <name evidence="9" type="ORF">JOQ06_011900</name>
</gene>
<dbReference type="PROSITE" id="PS50067">
    <property type="entry name" value="KINESIN_MOTOR_2"/>
    <property type="match status" value="1"/>
</dbReference>
<keyword evidence="3 5" id="KW-0067">ATP-binding</keyword>
<dbReference type="SMART" id="SM00129">
    <property type="entry name" value="KISc"/>
    <property type="match status" value="1"/>
</dbReference>
<feature type="region of interest" description="Disordered" evidence="7">
    <location>
        <begin position="519"/>
        <end position="552"/>
    </location>
</feature>
<feature type="region of interest" description="Disordered" evidence="7">
    <location>
        <begin position="1106"/>
        <end position="1162"/>
    </location>
</feature>
<organism evidence="9 10">
    <name type="scientific">Pogonophryne albipinna</name>
    <dbReference type="NCBI Taxonomy" id="1090488"/>
    <lineage>
        <taxon>Eukaryota</taxon>
        <taxon>Metazoa</taxon>
        <taxon>Chordata</taxon>
        <taxon>Craniata</taxon>
        <taxon>Vertebrata</taxon>
        <taxon>Euteleostomi</taxon>
        <taxon>Actinopterygii</taxon>
        <taxon>Neopterygii</taxon>
        <taxon>Teleostei</taxon>
        <taxon>Neoteleostei</taxon>
        <taxon>Acanthomorphata</taxon>
        <taxon>Eupercaria</taxon>
        <taxon>Perciformes</taxon>
        <taxon>Notothenioidei</taxon>
        <taxon>Pogonophryne</taxon>
    </lineage>
</organism>
<dbReference type="GO" id="GO:0003777">
    <property type="term" value="F:microtubule motor activity"/>
    <property type="evidence" value="ECO:0007669"/>
    <property type="project" value="InterPro"/>
</dbReference>
<dbReference type="InterPro" id="IPR019821">
    <property type="entry name" value="Kinesin_motor_CS"/>
</dbReference>
<evidence type="ECO:0000256" key="2">
    <source>
        <dbReference type="ARBA" id="ARBA00022741"/>
    </source>
</evidence>
<feature type="binding site" evidence="5">
    <location>
        <begin position="84"/>
        <end position="91"/>
    </location>
    <ligand>
        <name>ATP</name>
        <dbReference type="ChEBI" id="CHEBI:30616"/>
    </ligand>
</feature>
<dbReference type="PANTHER" id="PTHR47969">
    <property type="entry name" value="CHROMOSOME-ASSOCIATED KINESIN KIF4A-RELATED"/>
    <property type="match status" value="1"/>
</dbReference>
<dbReference type="Proteomes" id="UP001219934">
    <property type="component" value="Unassembled WGS sequence"/>
</dbReference>
<evidence type="ECO:0000256" key="3">
    <source>
        <dbReference type="ARBA" id="ARBA00022840"/>
    </source>
</evidence>
<keyword evidence="4" id="KW-0963">Cytoplasm</keyword>
<feature type="compositionally biased region" description="Polar residues" evidence="7">
    <location>
        <begin position="634"/>
        <end position="651"/>
    </location>
</feature>
<dbReference type="Pfam" id="PF00225">
    <property type="entry name" value="Kinesin"/>
    <property type="match status" value="1"/>
</dbReference>
<feature type="region of interest" description="Disordered" evidence="7">
    <location>
        <begin position="743"/>
        <end position="770"/>
    </location>
</feature>
<dbReference type="GO" id="GO:0051231">
    <property type="term" value="P:spindle elongation"/>
    <property type="evidence" value="ECO:0007669"/>
    <property type="project" value="TreeGrafter"/>
</dbReference>
<evidence type="ECO:0000256" key="6">
    <source>
        <dbReference type="SAM" id="Coils"/>
    </source>
</evidence>
<name>A0AAD6BEF1_9TELE</name>
<proteinExistence type="inferred from homology"/>
<protein>
    <recommendedName>
        <fullName evidence="8">Kinesin motor domain-containing protein</fullName>
    </recommendedName>
</protein>
<dbReference type="GO" id="GO:0005875">
    <property type="term" value="C:microtubule associated complex"/>
    <property type="evidence" value="ECO:0007669"/>
    <property type="project" value="TreeGrafter"/>
</dbReference>
<evidence type="ECO:0000256" key="4">
    <source>
        <dbReference type="ARBA" id="ARBA00023212"/>
    </source>
</evidence>
<dbReference type="GO" id="GO:0005524">
    <property type="term" value="F:ATP binding"/>
    <property type="evidence" value="ECO:0007669"/>
    <property type="project" value="UniProtKB-UniRule"/>
</dbReference>
<dbReference type="Gene3D" id="3.40.850.10">
    <property type="entry name" value="Kinesin motor domain"/>
    <property type="match status" value="1"/>
</dbReference>
<comment type="caution">
    <text evidence="9">The sequence shown here is derived from an EMBL/GenBank/DDBJ whole genome shotgun (WGS) entry which is preliminary data.</text>
</comment>
<dbReference type="InterPro" id="IPR027417">
    <property type="entry name" value="P-loop_NTPase"/>
</dbReference>
<comment type="subcellular location">
    <subcellularLocation>
        <location evidence="1">Cytoplasm</location>
        <location evidence="1">Cytoskeleton</location>
    </subcellularLocation>
</comment>
<feature type="compositionally biased region" description="Basic and acidic residues" evidence="7">
    <location>
        <begin position="751"/>
        <end position="768"/>
    </location>
</feature>
<feature type="compositionally biased region" description="Polar residues" evidence="7">
    <location>
        <begin position="1122"/>
        <end position="1132"/>
    </location>
</feature>
<dbReference type="GO" id="GO:0007018">
    <property type="term" value="P:microtubule-based movement"/>
    <property type="evidence" value="ECO:0007669"/>
    <property type="project" value="InterPro"/>
</dbReference>
<feature type="compositionally biased region" description="Polar residues" evidence="7">
    <location>
        <begin position="339"/>
        <end position="362"/>
    </location>
</feature>
<dbReference type="AlphaFoldDB" id="A0AAD6BEF1"/>
<keyword evidence="6" id="KW-0175">Coiled coil</keyword>
<accession>A0AAD6BEF1</accession>
<sequence>MNEVCVRVALRVRPLLPREVLHHHQVCVRVVPDSAQVMLGSDRLFSFDHAFGPTVSQDEVHESCVQPLVESLLDGYNATVFCYGQTGSGKTYTIGGGNLSEEGGIIDRVAQDVFLLMEEKRKNSDGGEAKVGVSYMELYKEELRDLLELHTIHKELHIREDERGNTVVVGAKEMVVTSAEELLSVIETGNALRHTGTTGMNEHSSRSHTILTLQLIQCCHSNNSLKSVRSSKLCLVDLAGSERAGKTGNTGTRLKESVHINTGLLALGNVIRALSDPGRNRSVHIPYRDAKITRLLRDSLGGTAHTLVVACVSPSHHSVAETLSVLQFASKARHIRNHPGTTPTEVKSGTTPWDPDSNGNQEETSQYRLLAQEAAALLADISGPTHSHSFTQRLQDWQKRLTAVNHSHQAEEKDMPEGNGDQHHNVTILKLREELHKCKESLTLEEQLLEQKDAELRQVQKEVHKLLQERKTHLQALEEEKERTRIQTEQLVDQQITISRLRSDLVTFRGAASEGTFEIGASGNSDKRSHSVPLIRQSHRHGPPRRIQSSPPAYSLERVMAAFKMRSHLLLAEIEENDEVYCPFIKQQAESRDSDPEMEEEDVSVGRVGFRRSLNRTWTNRQMKSAVKEKNSDLDQTSNGNPSVQQPQRTTGTKEEHTTESHMKKGRLRASVTQRRIQDLSVNMRMKEELLKELHKTDKETQAVGGHSGDGRDAGVLVRLSLQSQRVRAEVYCSLQHMRAQREQLQSSLRPQREADTKEPEEKEEQRAGDMTVIKSNHQEELLDSEACLQQKNKLEIKRLRSSQALSQNLLSVSVRLESLEEQLGSSSSVRQTGGVTMEELKRERDTLKKRRDALDRELKDNRVLTVEEEHSLLQLEEAIEALDAALEFKNHSIQDQQKKLLIKDSSSHQLHSPDPAQLCDVIRKLKDLSPPEASELLIRYFNKVVCLREAEGHLRLQCEELELHAREREVVLREMEVATQRVALDADRRLTQQHQDHQSNIQLLLQKLREGGSGEAQQALEERLQHLEKELFFYKSSSRQLKKKLKDLVSDALHPVDQHSHTQENRHKHNVQLHASANKPQTHTEELQTGTHIATTYTKIQAEQTDKKAHIVSQMRRHADQTPSNSSSSDLQARRTTKTSDYNHTHTPGGSDRGESSQMTPVRVCRRELRQISPADLQVCSSATRRRQSAVETSTESMLEDSIEVPRNTDR</sequence>
<keyword evidence="5" id="KW-0505">Motor protein</keyword>
<dbReference type="InterPro" id="IPR036961">
    <property type="entry name" value="Kinesin_motor_dom_sf"/>
</dbReference>
<feature type="region of interest" description="Disordered" evidence="7">
    <location>
        <begin position="621"/>
        <end position="673"/>
    </location>
</feature>
<keyword evidence="2 5" id="KW-0547">Nucleotide-binding</keyword>
<feature type="compositionally biased region" description="Polar residues" evidence="7">
    <location>
        <begin position="1140"/>
        <end position="1149"/>
    </location>
</feature>
<dbReference type="EMBL" id="JAPTMU010000006">
    <property type="protein sequence ID" value="KAJ4942030.1"/>
    <property type="molecule type" value="Genomic_DNA"/>
</dbReference>
<dbReference type="InterPro" id="IPR027640">
    <property type="entry name" value="Kinesin-like_fam"/>
</dbReference>
<dbReference type="GO" id="GO:0008017">
    <property type="term" value="F:microtubule binding"/>
    <property type="evidence" value="ECO:0007669"/>
    <property type="project" value="InterPro"/>
</dbReference>
<dbReference type="GO" id="GO:0007052">
    <property type="term" value="P:mitotic spindle organization"/>
    <property type="evidence" value="ECO:0007669"/>
    <property type="project" value="TreeGrafter"/>
</dbReference>
<keyword evidence="4" id="KW-0206">Cytoskeleton</keyword>
<feature type="coiled-coil region" evidence="6">
    <location>
        <begin position="442"/>
        <end position="494"/>
    </location>
</feature>
<feature type="region of interest" description="Disordered" evidence="7">
    <location>
        <begin position="336"/>
        <end position="362"/>
    </location>
</feature>
<dbReference type="PRINTS" id="PR00380">
    <property type="entry name" value="KINESINHEAVY"/>
</dbReference>
<comment type="similarity">
    <text evidence="5">Belongs to the TRAFAC class myosin-kinesin ATPase superfamily. Kinesin family.</text>
</comment>
<keyword evidence="10" id="KW-1185">Reference proteome</keyword>
<dbReference type="PROSITE" id="PS00411">
    <property type="entry name" value="KINESIN_MOTOR_1"/>
    <property type="match status" value="1"/>
</dbReference>
<reference evidence="9" key="1">
    <citation type="submission" date="2022-11" db="EMBL/GenBank/DDBJ databases">
        <title>Chromosome-level genome of Pogonophryne albipinna.</title>
        <authorList>
            <person name="Jo E."/>
        </authorList>
    </citation>
    <scope>NUCLEOTIDE SEQUENCE</scope>
    <source>
        <strain evidence="9">SGF0006</strain>
        <tissue evidence="9">Muscle</tissue>
    </source>
</reference>
<evidence type="ECO:0000313" key="9">
    <source>
        <dbReference type="EMBL" id="KAJ4942030.1"/>
    </source>
</evidence>
<evidence type="ECO:0000259" key="8">
    <source>
        <dbReference type="PROSITE" id="PS50067"/>
    </source>
</evidence>
<evidence type="ECO:0000256" key="5">
    <source>
        <dbReference type="PROSITE-ProRule" id="PRU00283"/>
    </source>
</evidence>
<dbReference type="SUPFAM" id="SSF52540">
    <property type="entry name" value="P-loop containing nucleoside triphosphate hydrolases"/>
    <property type="match status" value="1"/>
</dbReference>
<dbReference type="InterPro" id="IPR001752">
    <property type="entry name" value="Kinesin_motor_dom"/>
</dbReference>
<evidence type="ECO:0000256" key="1">
    <source>
        <dbReference type="ARBA" id="ARBA00004245"/>
    </source>
</evidence>
<feature type="region of interest" description="Disordered" evidence="7">
    <location>
        <begin position="824"/>
        <end position="847"/>
    </location>
</feature>
<feature type="region of interest" description="Disordered" evidence="7">
    <location>
        <begin position="1181"/>
        <end position="1212"/>
    </location>
</feature>
<dbReference type="PANTHER" id="PTHR47969:SF25">
    <property type="entry name" value="KINESIN MOTOR DOMAIN-CONTAINING PROTEIN"/>
    <property type="match status" value="1"/>
</dbReference>
<feature type="domain" description="Kinesin motor" evidence="8">
    <location>
        <begin position="5"/>
        <end position="335"/>
    </location>
</feature>
<feature type="compositionally biased region" description="Basic and acidic residues" evidence="7">
    <location>
        <begin position="652"/>
        <end position="663"/>
    </location>
</feature>
<evidence type="ECO:0000313" key="10">
    <source>
        <dbReference type="Proteomes" id="UP001219934"/>
    </source>
</evidence>